<organism evidence="1 2">
    <name type="scientific">Portunus trituberculatus</name>
    <name type="common">Swimming crab</name>
    <name type="synonym">Neptunus trituberculatus</name>
    <dbReference type="NCBI Taxonomy" id="210409"/>
    <lineage>
        <taxon>Eukaryota</taxon>
        <taxon>Metazoa</taxon>
        <taxon>Ecdysozoa</taxon>
        <taxon>Arthropoda</taxon>
        <taxon>Crustacea</taxon>
        <taxon>Multicrustacea</taxon>
        <taxon>Malacostraca</taxon>
        <taxon>Eumalacostraca</taxon>
        <taxon>Eucarida</taxon>
        <taxon>Decapoda</taxon>
        <taxon>Pleocyemata</taxon>
        <taxon>Brachyura</taxon>
        <taxon>Eubrachyura</taxon>
        <taxon>Portunoidea</taxon>
        <taxon>Portunidae</taxon>
        <taxon>Portuninae</taxon>
        <taxon>Portunus</taxon>
    </lineage>
</organism>
<dbReference type="AlphaFoldDB" id="A0A5B7ERX6"/>
<evidence type="ECO:0000313" key="1">
    <source>
        <dbReference type="EMBL" id="MPC35673.1"/>
    </source>
</evidence>
<accession>A0A5B7ERX6</accession>
<name>A0A5B7ERX6_PORTR</name>
<evidence type="ECO:0000313" key="2">
    <source>
        <dbReference type="Proteomes" id="UP000324222"/>
    </source>
</evidence>
<keyword evidence="2" id="KW-1185">Reference proteome</keyword>
<proteinExistence type="predicted"/>
<sequence>MKHGKIFALDFRTGIITCMNYIIEFDEEIFLDVEYGLETPVKNTDGYHVRVFEGRQSGTVRDIYG</sequence>
<gene>
    <name evidence="1" type="ORF">E2C01_029102</name>
</gene>
<dbReference type="Proteomes" id="UP000324222">
    <property type="component" value="Unassembled WGS sequence"/>
</dbReference>
<protein>
    <submittedName>
        <fullName evidence="1">Uncharacterized protein</fullName>
    </submittedName>
</protein>
<comment type="caution">
    <text evidence="1">The sequence shown here is derived from an EMBL/GenBank/DDBJ whole genome shotgun (WGS) entry which is preliminary data.</text>
</comment>
<dbReference type="EMBL" id="VSRR010003322">
    <property type="protein sequence ID" value="MPC35673.1"/>
    <property type="molecule type" value="Genomic_DNA"/>
</dbReference>
<reference evidence="1 2" key="1">
    <citation type="submission" date="2019-05" db="EMBL/GenBank/DDBJ databases">
        <title>Another draft genome of Portunus trituberculatus and its Hox gene families provides insights of decapod evolution.</title>
        <authorList>
            <person name="Jeong J.-H."/>
            <person name="Song I."/>
            <person name="Kim S."/>
            <person name="Choi T."/>
            <person name="Kim D."/>
            <person name="Ryu S."/>
            <person name="Kim W."/>
        </authorList>
    </citation>
    <scope>NUCLEOTIDE SEQUENCE [LARGE SCALE GENOMIC DNA]</scope>
    <source>
        <tissue evidence="1">Muscle</tissue>
    </source>
</reference>